<name>A0A3P7PWB0_DIBLA</name>
<feature type="compositionally biased region" description="Basic and acidic residues" evidence="1">
    <location>
        <begin position="1"/>
        <end position="11"/>
    </location>
</feature>
<organism evidence="2 3">
    <name type="scientific">Dibothriocephalus latus</name>
    <name type="common">Fish tapeworm</name>
    <name type="synonym">Diphyllobothrium latum</name>
    <dbReference type="NCBI Taxonomy" id="60516"/>
    <lineage>
        <taxon>Eukaryota</taxon>
        <taxon>Metazoa</taxon>
        <taxon>Spiralia</taxon>
        <taxon>Lophotrochozoa</taxon>
        <taxon>Platyhelminthes</taxon>
        <taxon>Cestoda</taxon>
        <taxon>Eucestoda</taxon>
        <taxon>Diphyllobothriidea</taxon>
        <taxon>Diphyllobothriidae</taxon>
        <taxon>Dibothriocephalus</taxon>
    </lineage>
</organism>
<feature type="region of interest" description="Disordered" evidence="1">
    <location>
        <begin position="1"/>
        <end position="27"/>
    </location>
</feature>
<sequence>MGPRTERERSSRNFNIPRSKPTGERARGSMVRVWNFDPLNEELSATMDQSDLTRNGLATVHLESRSIPRSLPMILAPRALILAHQIATRLIGHLGAVVRRDAEVRHEDDLLLFLPNLRYLRGEVFAAAVVVVVVRLLFKLDDSFEVSSPFFCHEGCFFSPDLGRQT</sequence>
<dbReference type="AlphaFoldDB" id="A0A3P7PWB0"/>
<evidence type="ECO:0000256" key="1">
    <source>
        <dbReference type="SAM" id="MobiDB-lite"/>
    </source>
</evidence>
<gene>
    <name evidence="2" type="ORF">DILT_LOCUS14357</name>
</gene>
<evidence type="ECO:0000313" key="2">
    <source>
        <dbReference type="EMBL" id="VDN23982.1"/>
    </source>
</evidence>
<proteinExistence type="predicted"/>
<reference evidence="2 3" key="1">
    <citation type="submission" date="2018-11" db="EMBL/GenBank/DDBJ databases">
        <authorList>
            <consortium name="Pathogen Informatics"/>
        </authorList>
    </citation>
    <scope>NUCLEOTIDE SEQUENCE [LARGE SCALE GENOMIC DNA]</scope>
</reference>
<evidence type="ECO:0000313" key="3">
    <source>
        <dbReference type="Proteomes" id="UP000281553"/>
    </source>
</evidence>
<keyword evidence="3" id="KW-1185">Reference proteome</keyword>
<dbReference type="EMBL" id="UYRU01073900">
    <property type="protein sequence ID" value="VDN23982.1"/>
    <property type="molecule type" value="Genomic_DNA"/>
</dbReference>
<protein>
    <submittedName>
        <fullName evidence="2">Uncharacterized protein</fullName>
    </submittedName>
</protein>
<dbReference type="Proteomes" id="UP000281553">
    <property type="component" value="Unassembled WGS sequence"/>
</dbReference>
<accession>A0A3P7PWB0</accession>